<accession>A0A2H0RHD4</accession>
<sequence>MSNEALQRLCGNPPYMARRLRAYVEAGCPDFPHSSMTARPSGLILPERKLVEATAIDFSPDMFPDCRVGAAVQMGIDFGVPIEEALARRGDPTRVGAVRSDLFTEANFPTSHPGVVWANLFAVNYGRYMSNAGLQDWPAKIKIATGRDLRYASAKVEAQALQAAPRPAFDGCYPLVAYGNHWADADGDRYFLRASLGGGSRDVAYVWSNPRGGWDGHWWFLVLEYLEALVL</sequence>
<dbReference type="Proteomes" id="UP000228767">
    <property type="component" value="Unassembled WGS sequence"/>
</dbReference>
<gene>
    <name evidence="1" type="ORF">COV10_00725</name>
</gene>
<evidence type="ECO:0000313" key="1">
    <source>
        <dbReference type="EMBL" id="PIR45185.1"/>
    </source>
</evidence>
<proteinExistence type="predicted"/>
<protein>
    <submittedName>
        <fullName evidence="1">Uncharacterized protein</fullName>
    </submittedName>
</protein>
<name>A0A2H0RHD4_9BACT</name>
<dbReference type="AlphaFoldDB" id="A0A2H0RHD4"/>
<evidence type="ECO:0000313" key="2">
    <source>
        <dbReference type="Proteomes" id="UP000228767"/>
    </source>
</evidence>
<reference evidence="1 2" key="1">
    <citation type="submission" date="2017-09" db="EMBL/GenBank/DDBJ databases">
        <title>Depth-based differentiation of microbial function through sediment-hosted aquifers and enrichment of novel symbionts in the deep terrestrial subsurface.</title>
        <authorList>
            <person name="Probst A.J."/>
            <person name="Ladd B."/>
            <person name="Jarett J.K."/>
            <person name="Geller-Mcgrath D.E."/>
            <person name="Sieber C.M."/>
            <person name="Emerson J.B."/>
            <person name="Anantharaman K."/>
            <person name="Thomas B.C."/>
            <person name="Malmstrom R."/>
            <person name="Stieglmeier M."/>
            <person name="Klingl A."/>
            <person name="Woyke T."/>
            <person name="Ryan C.M."/>
            <person name="Banfield J.F."/>
        </authorList>
    </citation>
    <scope>NUCLEOTIDE SEQUENCE [LARGE SCALE GENOMIC DNA]</scope>
    <source>
        <strain evidence="1">CG10_big_fil_rev_8_21_14_0_10_51_16</strain>
    </source>
</reference>
<dbReference type="EMBL" id="PCYI01000004">
    <property type="protein sequence ID" value="PIR45185.1"/>
    <property type="molecule type" value="Genomic_DNA"/>
</dbReference>
<organism evidence="1 2">
    <name type="scientific">Candidatus Vogelbacteria bacterium CG10_big_fil_rev_8_21_14_0_10_51_16</name>
    <dbReference type="NCBI Taxonomy" id="1975045"/>
    <lineage>
        <taxon>Bacteria</taxon>
        <taxon>Candidatus Vogeliibacteriota</taxon>
    </lineage>
</organism>
<comment type="caution">
    <text evidence="1">The sequence shown here is derived from an EMBL/GenBank/DDBJ whole genome shotgun (WGS) entry which is preliminary data.</text>
</comment>